<evidence type="ECO:0000313" key="4">
    <source>
        <dbReference type="Proteomes" id="UP000613030"/>
    </source>
</evidence>
<gene>
    <name evidence="3" type="ORF">JI741_07555</name>
</gene>
<sequence length="344" mass="38874">MRYNLEKLEKNLAEVLDHSFSRVTEKSIMKEIQMVKVLRPNLQKFFYHTSLNFPPHENLSNDTMRQIANDYLKANGFSQHQFIIFRHYDADHPHLHILVNRIGYDGKVLSDSNDFARSEKILRGLEIKYNLTNVAPSKQATKRAVTKDELEMMKRTGGPSLKIQLQAMVKGVLDADSNMTVSEFIQALEKKGIAPQFNIASTGYVSGVSYSYQGMVMTGSKLGNEFKWTTLKDKIDYEKERDSQIILNANSRSKTVATKRGHMDGLKKSPISSENSTKPPFRTNRNLDASPKPKDLPNATNPSVADSLAGIIGGLISPHLEHDQAPEASLRLTRKRKRRKGFGR</sequence>
<dbReference type="Pfam" id="PF03432">
    <property type="entry name" value="Relaxase"/>
    <property type="match status" value="1"/>
</dbReference>
<keyword evidence="4" id="KW-1185">Reference proteome</keyword>
<name>A0ABS1KNR1_9BACT</name>
<evidence type="ECO:0000256" key="1">
    <source>
        <dbReference type="SAM" id="MobiDB-lite"/>
    </source>
</evidence>
<feature type="region of interest" description="Disordered" evidence="1">
    <location>
        <begin position="253"/>
        <end position="302"/>
    </location>
</feature>
<organism evidence="3 4">
    <name type="scientific">Chryseolinea lacunae</name>
    <dbReference type="NCBI Taxonomy" id="2801331"/>
    <lineage>
        <taxon>Bacteria</taxon>
        <taxon>Pseudomonadati</taxon>
        <taxon>Bacteroidota</taxon>
        <taxon>Cytophagia</taxon>
        <taxon>Cytophagales</taxon>
        <taxon>Fulvivirgaceae</taxon>
        <taxon>Chryseolinea</taxon>
    </lineage>
</organism>
<feature type="compositionally biased region" description="Polar residues" evidence="1">
    <location>
        <begin position="270"/>
        <end position="287"/>
    </location>
</feature>
<comment type="caution">
    <text evidence="3">The sequence shown here is derived from an EMBL/GenBank/DDBJ whole genome shotgun (WGS) entry which is preliminary data.</text>
</comment>
<reference evidence="3 4" key="1">
    <citation type="submission" date="2021-01" db="EMBL/GenBank/DDBJ databases">
        <title>Chryseolinea sp. Jin1 Genome sequencing and assembly.</title>
        <authorList>
            <person name="Kim I."/>
        </authorList>
    </citation>
    <scope>NUCLEOTIDE SEQUENCE [LARGE SCALE GENOMIC DNA]</scope>
    <source>
        <strain evidence="3 4">Jin1</strain>
    </source>
</reference>
<feature type="compositionally biased region" description="Basic residues" evidence="1">
    <location>
        <begin position="332"/>
        <end position="344"/>
    </location>
</feature>
<accession>A0ABS1KNR1</accession>
<dbReference type="InterPro" id="IPR005094">
    <property type="entry name" value="Endonuclease_MobA/VirD2"/>
</dbReference>
<evidence type="ECO:0000313" key="3">
    <source>
        <dbReference type="EMBL" id="MBL0741071.1"/>
    </source>
</evidence>
<dbReference type="Proteomes" id="UP000613030">
    <property type="component" value="Unassembled WGS sequence"/>
</dbReference>
<dbReference type="EMBL" id="JAERRB010000002">
    <property type="protein sequence ID" value="MBL0741071.1"/>
    <property type="molecule type" value="Genomic_DNA"/>
</dbReference>
<dbReference type="RefSeq" id="WP_202008433.1">
    <property type="nucleotide sequence ID" value="NZ_JAERRB010000002.1"/>
</dbReference>
<proteinExistence type="predicted"/>
<feature type="domain" description="MobA/VirD2-like nuclease" evidence="2">
    <location>
        <begin position="3"/>
        <end position="131"/>
    </location>
</feature>
<evidence type="ECO:0000259" key="2">
    <source>
        <dbReference type="Pfam" id="PF03432"/>
    </source>
</evidence>
<protein>
    <submittedName>
        <fullName evidence="3">Relaxase/mobilization nuclease domain-containing protein</fullName>
    </submittedName>
</protein>
<feature type="region of interest" description="Disordered" evidence="1">
    <location>
        <begin position="320"/>
        <end position="344"/>
    </location>
</feature>